<evidence type="ECO:0000256" key="10">
    <source>
        <dbReference type="RuleBase" id="RU000461"/>
    </source>
</evidence>
<dbReference type="InterPro" id="IPR002401">
    <property type="entry name" value="Cyt_P450_E_grp-I"/>
</dbReference>
<keyword evidence="4 9" id="KW-0349">Heme</keyword>
<name>A0A8H5GPD2_9AGAR</name>
<dbReference type="PRINTS" id="PR00385">
    <property type="entry name" value="P450"/>
</dbReference>
<evidence type="ECO:0000256" key="5">
    <source>
        <dbReference type="ARBA" id="ARBA00022723"/>
    </source>
</evidence>
<dbReference type="CDD" id="cd11065">
    <property type="entry name" value="CYP64-like"/>
    <property type="match status" value="1"/>
</dbReference>
<dbReference type="PRINTS" id="PR00463">
    <property type="entry name" value="EP450I"/>
</dbReference>
<dbReference type="GO" id="GO:0005506">
    <property type="term" value="F:iron ion binding"/>
    <property type="evidence" value="ECO:0007669"/>
    <property type="project" value="InterPro"/>
</dbReference>
<dbReference type="GO" id="GO:0042558">
    <property type="term" value="P:pteridine-containing compound metabolic process"/>
    <property type="evidence" value="ECO:0007669"/>
    <property type="project" value="InterPro"/>
</dbReference>
<dbReference type="PROSITE" id="PS50972">
    <property type="entry name" value="PTERIN_BINDING"/>
    <property type="match status" value="1"/>
</dbReference>
<dbReference type="InterPro" id="IPR017972">
    <property type="entry name" value="Cyt_P450_CS"/>
</dbReference>
<comment type="caution">
    <text evidence="13">The sequence shown here is derived from an EMBL/GenBank/DDBJ whole genome shotgun (WGS) entry which is preliminary data.</text>
</comment>
<feature type="chain" id="PRO_5034485607" description="Pterin-binding domain-containing protein" evidence="11">
    <location>
        <begin position="26"/>
        <end position="523"/>
    </location>
</feature>
<dbReference type="Pfam" id="PF00067">
    <property type="entry name" value="p450"/>
    <property type="match status" value="1"/>
</dbReference>
<dbReference type="InterPro" id="IPR000489">
    <property type="entry name" value="Pterin-binding_dom"/>
</dbReference>
<evidence type="ECO:0000313" key="13">
    <source>
        <dbReference type="EMBL" id="KAF5368853.1"/>
    </source>
</evidence>
<dbReference type="AlphaFoldDB" id="A0A8H5GPD2"/>
<keyword evidence="8 10" id="KW-0503">Monooxygenase</keyword>
<evidence type="ECO:0000259" key="12">
    <source>
        <dbReference type="PROSITE" id="PS50972"/>
    </source>
</evidence>
<comment type="similarity">
    <text evidence="3 10">Belongs to the cytochrome P450 family.</text>
</comment>
<keyword evidence="14" id="KW-1185">Reference proteome</keyword>
<feature type="domain" description="Pterin-binding" evidence="12">
    <location>
        <begin position="479"/>
        <end position="523"/>
    </location>
</feature>
<evidence type="ECO:0000256" key="8">
    <source>
        <dbReference type="ARBA" id="ARBA00023033"/>
    </source>
</evidence>
<keyword evidence="11" id="KW-0732">Signal</keyword>
<dbReference type="GO" id="GO:0004497">
    <property type="term" value="F:monooxygenase activity"/>
    <property type="evidence" value="ECO:0007669"/>
    <property type="project" value="UniProtKB-KW"/>
</dbReference>
<dbReference type="InterPro" id="IPR001128">
    <property type="entry name" value="Cyt_P450"/>
</dbReference>
<dbReference type="InterPro" id="IPR050364">
    <property type="entry name" value="Cytochrome_P450_fung"/>
</dbReference>
<evidence type="ECO:0000256" key="9">
    <source>
        <dbReference type="PIRSR" id="PIRSR602401-1"/>
    </source>
</evidence>
<organism evidence="13 14">
    <name type="scientific">Tetrapyrgos nigripes</name>
    <dbReference type="NCBI Taxonomy" id="182062"/>
    <lineage>
        <taxon>Eukaryota</taxon>
        <taxon>Fungi</taxon>
        <taxon>Dikarya</taxon>
        <taxon>Basidiomycota</taxon>
        <taxon>Agaricomycotina</taxon>
        <taxon>Agaricomycetes</taxon>
        <taxon>Agaricomycetidae</taxon>
        <taxon>Agaricales</taxon>
        <taxon>Marasmiineae</taxon>
        <taxon>Marasmiaceae</taxon>
        <taxon>Tetrapyrgos</taxon>
    </lineage>
</organism>
<dbReference type="EMBL" id="JAACJM010000014">
    <property type="protein sequence ID" value="KAF5368853.1"/>
    <property type="molecule type" value="Genomic_DNA"/>
</dbReference>
<evidence type="ECO:0000313" key="14">
    <source>
        <dbReference type="Proteomes" id="UP000559256"/>
    </source>
</evidence>
<dbReference type="PROSITE" id="PS00086">
    <property type="entry name" value="CYTOCHROME_P450"/>
    <property type="match status" value="1"/>
</dbReference>
<evidence type="ECO:0000256" key="7">
    <source>
        <dbReference type="ARBA" id="ARBA00023004"/>
    </source>
</evidence>
<protein>
    <recommendedName>
        <fullName evidence="12">Pterin-binding domain-containing protein</fullName>
    </recommendedName>
</protein>
<keyword evidence="7 9" id="KW-0408">Iron</keyword>
<evidence type="ECO:0000256" key="1">
    <source>
        <dbReference type="ARBA" id="ARBA00001971"/>
    </source>
</evidence>
<dbReference type="Gene3D" id="1.10.630.10">
    <property type="entry name" value="Cytochrome P450"/>
    <property type="match status" value="1"/>
</dbReference>
<keyword evidence="5 9" id="KW-0479">Metal-binding</keyword>
<comment type="pathway">
    <text evidence="2">Secondary metabolite biosynthesis.</text>
</comment>
<evidence type="ECO:0000256" key="11">
    <source>
        <dbReference type="SAM" id="SignalP"/>
    </source>
</evidence>
<feature type="signal peptide" evidence="11">
    <location>
        <begin position="1"/>
        <end position="25"/>
    </location>
</feature>
<dbReference type="OrthoDB" id="2789670at2759"/>
<gene>
    <name evidence="13" type="ORF">D9758_002852</name>
</gene>
<dbReference type="InterPro" id="IPR036396">
    <property type="entry name" value="Cyt_P450_sf"/>
</dbReference>
<dbReference type="PANTHER" id="PTHR46300:SF7">
    <property type="entry name" value="P450, PUTATIVE (EUROFUNG)-RELATED"/>
    <property type="match status" value="1"/>
</dbReference>
<dbReference type="GO" id="GO:0020037">
    <property type="term" value="F:heme binding"/>
    <property type="evidence" value="ECO:0007669"/>
    <property type="project" value="InterPro"/>
</dbReference>
<evidence type="ECO:0000256" key="6">
    <source>
        <dbReference type="ARBA" id="ARBA00023002"/>
    </source>
</evidence>
<evidence type="ECO:0000256" key="3">
    <source>
        <dbReference type="ARBA" id="ARBA00010617"/>
    </source>
</evidence>
<dbReference type="PANTHER" id="PTHR46300">
    <property type="entry name" value="P450, PUTATIVE (EUROFUNG)-RELATED-RELATED"/>
    <property type="match status" value="1"/>
</dbReference>
<dbReference type="SUPFAM" id="SSF48264">
    <property type="entry name" value="Cytochrome P450"/>
    <property type="match status" value="1"/>
</dbReference>
<feature type="binding site" description="axial binding residue" evidence="9">
    <location>
        <position position="437"/>
    </location>
    <ligand>
        <name>heme</name>
        <dbReference type="ChEBI" id="CHEBI:30413"/>
    </ligand>
    <ligandPart>
        <name>Fe</name>
        <dbReference type="ChEBI" id="CHEBI:18248"/>
    </ligandPart>
</feature>
<comment type="cofactor">
    <cofactor evidence="1 9">
        <name>heme</name>
        <dbReference type="ChEBI" id="CHEBI:30413"/>
    </cofactor>
</comment>
<dbReference type="Proteomes" id="UP000559256">
    <property type="component" value="Unassembled WGS sequence"/>
</dbReference>
<dbReference type="GO" id="GO:0016705">
    <property type="term" value="F:oxidoreductase activity, acting on paired donors, with incorporation or reduction of molecular oxygen"/>
    <property type="evidence" value="ECO:0007669"/>
    <property type="project" value="InterPro"/>
</dbReference>
<evidence type="ECO:0000256" key="2">
    <source>
        <dbReference type="ARBA" id="ARBA00005179"/>
    </source>
</evidence>
<reference evidence="13 14" key="1">
    <citation type="journal article" date="2020" name="ISME J.">
        <title>Uncovering the hidden diversity of litter-decomposition mechanisms in mushroom-forming fungi.</title>
        <authorList>
            <person name="Floudas D."/>
            <person name="Bentzer J."/>
            <person name="Ahren D."/>
            <person name="Johansson T."/>
            <person name="Persson P."/>
            <person name="Tunlid A."/>
        </authorList>
    </citation>
    <scope>NUCLEOTIDE SEQUENCE [LARGE SCALE GENOMIC DNA]</scope>
    <source>
        <strain evidence="13 14">CBS 291.85</strain>
    </source>
</reference>
<accession>A0A8H5GPD2</accession>
<keyword evidence="6 10" id="KW-0560">Oxidoreductase</keyword>
<sequence length="523" mass="59536">MELSKILVLFVLGLVLHLFSKRSRVRLPPGPRRLPVLGNLLQILLELDFSQSWLTFSKWKQLYGPLVYLDVAGQPVVILNSRKVVEDLLEHRAPKYSDRPPNLIVGKYVTRHLNVVHMHYGEPWRRMRRASETALGPRMTPNYYRKQTDESVLMTFGILEQPDNWKYQANRAAASSILSTVYDLPSIQSPDHPSIAFMDDFIDRTTAALLPGSHLANVFPVLDCLPDFMSKWRLRAMDDFERYTRTFQDMFFKIKNKSRNGMEQGLSFCATLVENEARHGMSDEESAWLAGVLYAAGQETSTSALHWFFFSMVLFPEVQQRAQDELDKVVGRSRLPSFADMKHLPYIVAIINELQRWRPATPLGAPHAVMEDDYYKGYLIPKGSIAVASVWSLNHDPEIYGPDAAQFRPERHLDEDGVLKDPKNDGHFTFGFGHRVCVGRHVANNFLFITCAVVLWAMRIEPVKDAKGNSILPDSDSCNVINGMILRPSHFEFTAGARFEDADALIQQARDEIVRESTALVDV</sequence>
<evidence type="ECO:0000256" key="4">
    <source>
        <dbReference type="ARBA" id="ARBA00022617"/>
    </source>
</evidence>
<proteinExistence type="inferred from homology"/>